<dbReference type="SUPFAM" id="SSF51735">
    <property type="entry name" value="NAD(P)-binding Rossmann-fold domains"/>
    <property type="match status" value="1"/>
</dbReference>
<comment type="similarity">
    <text evidence="1">Belongs to the short-chain dehydrogenases/reductases (SDR) family.</text>
</comment>
<keyword evidence="3" id="KW-0812">Transmembrane</keyword>
<dbReference type="HOGENOM" id="CLU_010194_44_3_1"/>
<reference evidence="4 5" key="1">
    <citation type="journal article" date="2014" name="Proc. Natl. Acad. Sci. U.S.A.">
        <title>Trajectory and genomic determinants of fungal-pathogen speciation and host adaptation.</title>
        <authorList>
            <person name="Hu X."/>
            <person name="Xiao G."/>
            <person name="Zheng P."/>
            <person name="Shang Y."/>
            <person name="Su Y."/>
            <person name="Zhang X."/>
            <person name="Liu X."/>
            <person name="Zhan S."/>
            <person name="St Leger R.J."/>
            <person name="Wang C."/>
        </authorList>
    </citation>
    <scope>NUCLEOTIDE SEQUENCE [LARGE SCALE GENOMIC DNA]</scope>
    <source>
        <strain evidence="4 5">ARSEF 977</strain>
    </source>
</reference>
<dbReference type="InterPro" id="IPR002347">
    <property type="entry name" value="SDR_fam"/>
</dbReference>
<dbReference type="PANTHER" id="PTHR24320">
    <property type="entry name" value="RETINOL DEHYDROGENASE"/>
    <property type="match status" value="1"/>
</dbReference>
<gene>
    <name evidence="4" type="ORF">MGU_10969</name>
</gene>
<evidence type="ECO:0000256" key="1">
    <source>
        <dbReference type="ARBA" id="ARBA00006484"/>
    </source>
</evidence>
<keyword evidence="5" id="KW-1185">Reference proteome</keyword>
<comment type="caution">
    <text evidence="4">The sequence shown here is derived from an EMBL/GenBank/DDBJ whole genome shotgun (WGS) entry which is preliminary data.</text>
</comment>
<dbReference type="Proteomes" id="UP000031192">
    <property type="component" value="Unassembled WGS sequence"/>
</dbReference>
<evidence type="ECO:0000313" key="5">
    <source>
        <dbReference type="Proteomes" id="UP000031192"/>
    </source>
</evidence>
<evidence type="ECO:0000313" key="4">
    <source>
        <dbReference type="EMBL" id="KID81697.1"/>
    </source>
</evidence>
<dbReference type="PANTHER" id="PTHR24320:SF152">
    <property type="entry name" value="SHORT-CHAIN DEHYDROGENASE_REDUCTASE FAMILY PROTEIN"/>
    <property type="match status" value="1"/>
</dbReference>
<dbReference type="GO" id="GO:0016491">
    <property type="term" value="F:oxidoreductase activity"/>
    <property type="evidence" value="ECO:0007669"/>
    <property type="project" value="UniProtKB-KW"/>
</dbReference>
<dbReference type="Pfam" id="PF00106">
    <property type="entry name" value="adh_short"/>
    <property type="match status" value="1"/>
</dbReference>
<proteinExistence type="inferred from homology"/>
<keyword evidence="2" id="KW-0560">Oxidoreductase</keyword>
<evidence type="ECO:0000256" key="2">
    <source>
        <dbReference type="ARBA" id="ARBA00023002"/>
    </source>
</evidence>
<feature type="transmembrane region" description="Helical" evidence="3">
    <location>
        <begin position="256"/>
        <end position="274"/>
    </location>
</feature>
<dbReference type="InterPro" id="IPR036291">
    <property type="entry name" value="NAD(P)-bd_dom_sf"/>
</dbReference>
<name>A0A0B4GPL6_METGA</name>
<dbReference type="Gene3D" id="3.40.50.720">
    <property type="entry name" value="NAD(P)-binding Rossmann-like Domain"/>
    <property type="match status" value="1"/>
</dbReference>
<organism evidence="4 5">
    <name type="scientific">Metarhizium guizhouense (strain ARSEF 977)</name>
    <dbReference type="NCBI Taxonomy" id="1276136"/>
    <lineage>
        <taxon>Eukaryota</taxon>
        <taxon>Fungi</taxon>
        <taxon>Dikarya</taxon>
        <taxon>Ascomycota</taxon>
        <taxon>Pezizomycotina</taxon>
        <taxon>Sordariomycetes</taxon>
        <taxon>Hypocreomycetidae</taxon>
        <taxon>Hypocreales</taxon>
        <taxon>Clavicipitaceae</taxon>
        <taxon>Metarhizium</taxon>
    </lineage>
</organism>
<sequence length="354" mass="38144">MAGKGTIIVTGANGGLGSAIAEHIASRPELLGHHGIYLVRDASAAPALGAALSRGSPSHKQEVASLDLTNLTNVRQVAQHINSRVSAGQIPPIRALILNAGWLDFGKQTWTSDGFDVTFAANYLGHWLLTLLLLQSMDKEAGTIVVIGSQLHEGPRCSPSDKRNDRSKAFEGKYKHLMGSDEAGVEAVAKGTWGSAKEDASFRSGLRRYGASKLCLLMMMFELQRRADADVRLGNLRVVGVDPGTMTTSITRLAPWAIRVLLFGVVYPVVALLFPRGPVRTPQRSGADVLHAAALLGGADTDARPDTKAVYFNGREPMETNPEARDAQKRALVWAESVKYTRLVEGETILADWQ</sequence>
<keyword evidence="3" id="KW-1133">Transmembrane helix</keyword>
<evidence type="ECO:0000256" key="3">
    <source>
        <dbReference type="SAM" id="Phobius"/>
    </source>
</evidence>
<keyword evidence="3" id="KW-0472">Membrane</keyword>
<accession>A0A0B4GPL6</accession>
<dbReference type="EMBL" id="AZNH01000126">
    <property type="protein sequence ID" value="KID81697.1"/>
    <property type="molecule type" value="Genomic_DNA"/>
</dbReference>
<dbReference type="OrthoDB" id="191139at2759"/>
<dbReference type="AlphaFoldDB" id="A0A0B4GPL6"/>
<dbReference type="PRINTS" id="PR00081">
    <property type="entry name" value="GDHRDH"/>
</dbReference>
<protein>
    <submittedName>
        <fullName evidence="4">NAD(P)-binding domain protein</fullName>
    </submittedName>
</protein>